<evidence type="ECO:0000313" key="3">
    <source>
        <dbReference type="Proteomes" id="UP000515211"/>
    </source>
</evidence>
<evidence type="ECO:0000256" key="1">
    <source>
        <dbReference type="SAM" id="MobiDB-lite"/>
    </source>
</evidence>
<sequence>MANNPANDLNSRLEEGTPLKNTDATPTSPKNTNKPKEDKQPQNTEILDAIRNQQDRLKQLVQEAKHQQEAEKDLQRETRQRRELEDKPLKLEADLKTKTILSSREDSPHKDQDPFTKEIMKAKVPKDFKAPNMTPYDGTFDPSHHLNNFRSRIYLTDASDAIRCKAFPTTLTKTAIKWFDSLSPRSITSFDDLAKKFLARFSIQKDKAKHALSLLGIKQRDRKSLCSYMERFNKACLDIQNLPTEAAIMDLINGLREGPFSHSISKKQPTSLNEVQEREEKYINTEENSRLGETSKTGFSYPHRDKDKESRKKEDQPIEKHRKYHNYTPLRVSLVGIYREICNTEKIPPPCPIKHKRGGSQTEYCKYHQIYGHSTNECYDLKNVIEKLAREG</sequence>
<dbReference type="AlphaFoldDB" id="A0A6P4BCD6"/>
<feature type="compositionally biased region" description="Polar residues" evidence="1">
    <location>
        <begin position="1"/>
        <end position="10"/>
    </location>
</feature>
<dbReference type="PANTHER" id="PTHR33223">
    <property type="entry name" value="CCHC-TYPE DOMAIN-CONTAINING PROTEIN"/>
    <property type="match status" value="1"/>
</dbReference>
<feature type="compositionally biased region" description="Basic and acidic residues" evidence="1">
    <location>
        <begin position="275"/>
        <end position="290"/>
    </location>
</feature>
<feature type="domain" description="Retrotransposon gag" evidence="2">
    <location>
        <begin position="166"/>
        <end position="257"/>
    </location>
</feature>
<evidence type="ECO:0000313" key="4">
    <source>
        <dbReference type="RefSeq" id="XP_015939964.1"/>
    </source>
</evidence>
<dbReference type="GeneID" id="107465502"/>
<reference evidence="3" key="1">
    <citation type="journal article" date="2016" name="Nat. Genet.">
        <title>The genome sequences of Arachis duranensis and Arachis ipaensis, the diploid ancestors of cultivated peanut.</title>
        <authorList>
            <person name="Bertioli D.J."/>
            <person name="Cannon S.B."/>
            <person name="Froenicke L."/>
            <person name="Huang G."/>
            <person name="Farmer A.D."/>
            <person name="Cannon E.K."/>
            <person name="Liu X."/>
            <person name="Gao D."/>
            <person name="Clevenger J."/>
            <person name="Dash S."/>
            <person name="Ren L."/>
            <person name="Moretzsohn M.C."/>
            <person name="Shirasawa K."/>
            <person name="Huang W."/>
            <person name="Vidigal B."/>
            <person name="Abernathy B."/>
            <person name="Chu Y."/>
            <person name="Niederhuth C.E."/>
            <person name="Umale P."/>
            <person name="Araujo A.C."/>
            <person name="Kozik A."/>
            <person name="Kim K.D."/>
            <person name="Burow M.D."/>
            <person name="Varshney R.K."/>
            <person name="Wang X."/>
            <person name="Zhang X."/>
            <person name="Barkley N."/>
            <person name="Guimaraes P.M."/>
            <person name="Isobe S."/>
            <person name="Guo B."/>
            <person name="Liao B."/>
            <person name="Stalker H.T."/>
            <person name="Schmitz R.J."/>
            <person name="Scheffler B.E."/>
            <person name="Leal-Bertioli S.C."/>
            <person name="Xun X."/>
            <person name="Jackson S.A."/>
            <person name="Michelmore R."/>
            <person name="Ozias-Akins P."/>
        </authorList>
    </citation>
    <scope>NUCLEOTIDE SEQUENCE [LARGE SCALE GENOMIC DNA]</scope>
    <source>
        <strain evidence="3">cv. V14167</strain>
    </source>
</reference>
<dbReference type="Proteomes" id="UP000515211">
    <property type="component" value="Chromosome 9"/>
</dbReference>
<dbReference type="InterPro" id="IPR005162">
    <property type="entry name" value="Retrotrans_gag_dom"/>
</dbReference>
<proteinExistence type="predicted"/>
<feature type="compositionally biased region" description="Basic and acidic residues" evidence="1">
    <location>
        <begin position="53"/>
        <end position="91"/>
    </location>
</feature>
<gene>
    <name evidence="4" type="primary">LOC107465502</name>
</gene>
<protein>
    <submittedName>
        <fullName evidence="4">Uncharacterized protein LOC107465502</fullName>
    </submittedName>
</protein>
<feature type="compositionally biased region" description="Polar residues" evidence="1">
    <location>
        <begin position="262"/>
        <end position="274"/>
    </location>
</feature>
<feature type="compositionally biased region" description="Basic and acidic residues" evidence="1">
    <location>
        <begin position="302"/>
        <end position="319"/>
    </location>
</feature>
<keyword evidence="3" id="KW-1185">Reference proteome</keyword>
<organism evidence="3 4">
    <name type="scientific">Arachis duranensis</name>
    <name type="common">Wild peanut</name>
    <dbReference type="NCBI Taxonomy" id="130453"/>
    <lineage>
        <taxon>Eukaryota</taxon>
        <taxon>Viridiplantae</taxon>
        <taxon>Streptophyta</taxon>
        <taxon>Embryophyta</taxon>
        <taxon>Tracheophyta</taxon>
        <taxon>Spermatophyta</taxon>
        <taxon>Magnoliopsida</taxon>
        <taxon>eudicotyledons</taxon>
        <taxon>Gunneridae</taxon>
        <taxon>Pentapetalae</taxon>
        <taxon>rosids</taxon>
        <taxon>fabids</taxon>
        <taxon>Fabales</taxon>
        <taxon>Fabaceae</taxon>
        <taxon>Papilionoideae</taxon>
        <taxon>50 kb inversion clade</taxon>
        <taxon>dalbergioids sensu lato</taxon>
        <taxon>Dalbergieae</taxon>
        <taxon>Pterocarpus clade</taxon>
        <taxon>Arachis</taxon>
    </lineage>
</organism>
<evidence type="ECO:0000259" key="2">
    <source>
        <dbReference type="Pfam" id="PF03732"/>
    </source>
</evidence>
<accession>A0A6P4BCD6</accession>
<name>A0A6P4BCD6_ARADU</name>
<feature type="region of interest" description="Disordered" evidence="1">
    <location>
        <begin position="1"/>
        <end position="91"/>
    </location>
</feature>
<dbReference type="Pfam" id="PF03732">
    <property type="entry name" value="Retrotrans_gag"/>
    <property type="match status" value="1"/>
</dbReference>
<feature type="region of interest" description="Disordered" evidence="1">
    <location>
        <begin position="260"/>
        <end position="323"/>
    </location>
</feature>
<dbReference type="PANTHER" id="PTHR33223:SF10">
    <property type="entry name" value="AMINOTRANSFERASE-LIKE PLANT MOBILE DOMAIN-CONTAINING PROTEIN"/>
    <property type="match status" value="1"/>
</dbReference>
<dbReference type="RefSeq" id="XP_015939964.1">
    <property type="nucleotide sequence ID" value="XM_016084478.1"/>
</dbReference>
<feature type="compositionally biased region" description="Polar residues" evidence="1">
    <location>
        <begin position="19"/>
        <end position="32"/>
    </location>
</feature>
<reference evidence="4" key="2">
    <citation type="submission" date="2025-08" db="UniProtKB">
        <authorList>
            <consortium name="RefSeq"/>
        </authorList>
    </citation>
    <scope>IDENTIFICATION</scope>
    <source>
        <tissue evidence="4">Whole plant</tissue>
    </source>
</reference>
<dbReference type="KEGG" id="adu:107465502"/>